<evidence type="ECO:0000256" key="6">
    <source>
        <dbReference type="ARBA" id="ARBA00022989"/>
    </source>
</evidence>
<gene>
    <name evidence="11" type="ORF">SSE37_09998</name>
</gene>
<keyword evidence="6 10" id="KW-1133">Transmembrane helix</keyword>
<feature type="transmembrane region" description="Helical" evidence="10">
    <location>
        <begin position="162"/>
        <end position="181"/>
    </location>
</feature>
<dbReference type="InterPro" id="IPR048279">
    <property type="entry name" value="MdtK-like"/>
</dbReference>
<feature type="transmembrane region" description="Helical" evidence="10">
    <location>
        <begin position="318"/>
        <end position="342"/>
    </location>
</feature>
<organism evidence="11 12">
    <name type="scientific">Sagittula stellata (strain ATCC 700073 / DSM 11524 / E-37)</name>
    <dbReference type="NCBI Taxonomy" id="388399"/>
    <lineage>
        <taxon>Bacteria</taxon>
        <taxon>Pseudomonadati</taxon>
        <taxon>Pseudomonadota</taxon>
        <taxon>Alphaproteobacteria</taxon>
        <taxon>Rhodobacterales</taxon>
        <taxon>Roseobacteraceae</taxon>
        <taxon>Sagittula</taxon>
    </lineage>
</organism>
<accession>A3K8A0</accession>
<proteinExistence type="predicted"/>
<name>A3K8A0_SAGS3</name>
<feature type="transmembrane region" description="Helical" evidence="10">
    <location>
        <begin position="94"/>
        <end position="113"/>
    </location>
</feature>
<dbReference type="PANTHER" id="PTHR43298">
    <property type="entry name" value="MULTIDRUG RESISTANCE PROTEIN NORM-RELATED"/>
    <property type="match status" value="1"/>
</dbReference>
<feature type="transmembrane region" description="Helical" evidence="10">
    <location>
        <begin position="236"/>
        <end position="257"/>
    </location>
</feature>
<evidence type="ECO:0000256" key="9">
    <source>
        <dbReference type="ARBA" id="ARBA00031636"/>
    </source>
</evidence>
<dbReference type="NCBIfam" id="TIGR00797">
    <property type="entry name" value="matE"/>
    <property type="match status" value="1"/>
</dbReference>
<reference evidence="11 12" key="1">
    <citation type="submission" date="2006-06" db="EMBL/GenBank/DDBJ databases">
        <authorList>
            <person name="Moran M.A."/>
            <person name="Ferriera S."/>
            <person name="Johnson J."/>
            <person name="Kravitz S."/>
            <person name="Beeson K."/>
            <person name="Sutton G."/>
            <person name="Rogers Y.-H."/>
            <person name="Friedman R."/>
            <person name="Frazier M."/>
            <person name="Venter J.C."/>
        </authorList>
    </citation>
    <scope>NUCLEOTIDE SEQUENCE [LARGE SCALE GENOMIC DNA]</scope>
    <source>
        <strain evidence="11 12">E-37</strain>
    </source>
</reference>
<evidence type="ECO:0000256" key="3">
    <source>
        <dbReference type="ARBA" id="ARBA00022449"/>
    </source>
</evidence>
<dbReference type="Pfam" id="PF01554">
    <property type="entry name" value="MatE"/>
    <property type="match status" value="2"/>
</dbReference>
<feature type="transmembrane region" description="Helical" evidence="10">
    <location>
        <begin position="133"/>
        <end position="150"/>
    </location>
</feature>
<dbReference type="GO" id="GO:0042910">
    <property type="term" value="F:xenobiotic transmembrane transporter activity"/>
    <property type="evidence" value="ECO:0007669"/>
    <property type="project" value="InterPro"/>
</dbReference>
<evidence type="ECO:0000256" key="4">
    <source>
        <dbReference type="ARBA" id="ARBA00022475"/>
    </source>
</evidence>
<dbReference type="PIRSF" id="PIRSF006603">
    <property type="entry name" value="DinF"/>
    <property type="match status" value="1"/>
</dbReference>
<dbReference type="eggNOG" id="COG0534">
    <property type="taxonomic scope" value="Bacteria"/>
</dbReference>
<evidence type="ECO:0000256" key="1">
    <source>
        <dbReference type="ARBA" id="ARBA00004429"/>
    </source>
</evidence>
<feature type="transmembrane region" description="Helical" evidence="10">
    <location>
        <begin position="395"/>
        <end position="415"/>
    </location>
</feature>
<keyword evidence="3" id="KW-0050">Antiport</keyword>
<sequence>MTRPVMTYPQHARALLSLGLPLVGGHLAQFAIGLTDTVVLGWYGVPELAALTLATSLFFTLFLFGSGFAWAILPMVATFDAKGDQVMIRRSTRMALWISTIYFVLVMPLLWYADPLLRAMGQAEDIARLAQDYLRIAGWGMLPALGVMVLKNYLAGLERTRVVLWVTVAAAAANGVGNYALVFGKMGLPELGIAGAAIASLGVQILSLVLIVAYAVRVLPEHALFVRLWRPDREMFVRVFALGWPIGLTTLAEVALFAGSSVLMGWLGAVALAAHGIALQVSSATFMVQLGLSNAATVRAGNALGRADGDHLMRGAKVAIWMGLITVAASVLIFVTIPDLLLSAFIDPHSPLRDEILRVGRLLLLMAALFQLMDALQVIHVGLLRGLHDTRVPMIMATLAYWGVGMPAALVFGFSLGLGAVGVWLGLVCGLAVAAVLLMTRFWTRGRGLIAAPV</sequence>
<keyword evidence="2" id="KW-0813">Transport</keyword>
<feature type="transmembrane region" description="Helical" evidence="10">
    <location>
        <begin position="263"/>
        <end position="281"/>
    </location>
</feature>
<dbReference type="EMBL" id="AAYA01000014">
    <property type="protein sequence ID" value="EBA06579.1"/>
    <property type="molecule type" value="Genomic_DNA"/>
</dbReference>
<feature type="transmembrane region" description="Helical" evidence="10">
    <location>
        <begin position="362"/>
        <end position="383"/>
    </location>
</feature>
<keyword evidence="12" id="KW-1185">Reference proteome</keyword>
<feature type="transmembrane region" description="Helical" evidence="10">
    <location>
        <begin position="421"/>
        <end position="440"/>
    </location>
</feature>
<protein>
    <recommendedName>
        <fullName evidence="9">Multidrug-efflux transporter</fullName>
    </recommendedName>
</protein>
<evidence type="ECO:0000313" key="12">
    <source>
        <dbReference type="Proteomes" id="UP000005713"/>
    </source>
</evidence>
<dbReference type="AlphaFoldDB" id="A3K8A0"/>
<dbReference type="PANTHER" id="PTHR43298:SF2">
    <property type="entry name" value="FMN_FAD EXPORTER YEEO-RELATED"/>
    <property type="match status" value="1"/>
</dbReference>
<evidence type="ECO:0000256" key="5">
    <source>
        <dbReference type="ARBA" id="ARBA00022692"/>
    </source>
</evidence>
<evidence type="ECO:0000256" key="8">
    <source>
        <dbReference type="ARBA" id="ARBA00023136"/>
    </source>
</evidence>
<comment type="caution">
    <text evidence="11">The sequence shown here is derived from an EMBL/GenBank/DDBJ whole genome shotgun (WGS) entry which is preliminary data.</text>
</comment>
<keyword evidence="8 10" id="KW-0472">Membrane</keyword>
<keyword evidence="7" id="KW-0406">Ion transport</keyword>
<dbReference type="GO" id="GO:0005886">
    <property type="term" value="C:plasma membrane"/>
    <property type="evidence" value="ECO:0007669"/>
    <property type="project" value="UniProtKB-SubCell"/>
</dbReference>
<feature type="transmembrane region" description="Helical" evidence="10">
    <location>
        <begin position="49"/>
        <end position="73"/>
    </location>
</feature>
<evidence type="ECO:0000313" key="11">
    <source>
        <dbReference type="EMBL" id="EBA06579.1"/>
    </source>
</evidence>
<evidence type="ECO:0000256" key="7">
    <source>
        <dbReference type="ARBA" id="ARBA00023065"/>
    </source>
</evidence>
<keyword evidence="5 10" id="KW-0812">Transmembrane</keyword>
<dbReference type="CDD" id="cd13131">
    <property type="entry name" value="MATE_NorM_like"/>
    <property type="match status" value="1"/>
</dbReference>
<dbReference type="GO" id="GO:0006811">
    <property type="term" value="P:monoatomic ion transport"/>
    <property type="evidence" value="ECO:0007669"/>
    <property type="project" value="UniProtKB-KW"/>
</dbReference>
<keyword evidence="4" id="KW-1003">Cell membrane</keyword>
<dbReference type="InterPro" id="IPR050222">
    <property type="entry name" value="MATE_MdtK"/>
</dbReference>
<dbReference type="GO" id="GO:0015297">
    <property type="term" value="F:antiporter activity"/>
    <property type="evidence" value="ECO:0007669"/>
    <property type="project" value="UniProtKB-KW"/>
</dbReference>
<dbReference type="InterPro" id="IPR002528">
    <property type="entry name" value="MATE_fam"/>
</dbReference>
<feature type="transmembrane region" description="Helical" evidence="10">
    <location>
        <begin position="193"/>
        <end position="216"/>
    </location>
</feature>
<dbReference type="Proteomes" id="UP000005713">
    <property type="component" value="Unassembled WGS sequence"/>
</dbReference>
<evidence type="ECO:0000256" key="10">
    <source>
        <dbReference type="SAM" id="Phobius"/>
    </source>
</evidence>
<comment type="subcellular location">
    <subcellularLocation>
        <location evidence="1">Cell inner membrane</location>
        <topology evidence="1">Multi-pass membrane protein</topology>
    </subcellularLocation>
</comment>
<evidence type="ECO:0000256" key="2">
    <source>
        <dbReference type="ARBA" id="ARBA00022448"/>
    </source>
</evidence>